<dbReference type="RefSeq" id="WP_163738160.1">
    <property type="nucleotide sequence ID" value="NZ_AP022610.1"/>
</dbReference>
<sequence length="153" mass="16071">MPTDHRRSRRIEAVRGGWGAALLISPDAVLGTVHGLHVDRKSRIVTRILGARHLVQALSSGVRPSAEVLAMGVWVDAVHALTALGLAVADRHRARAGLTDAAMAALWAAAGHHDLAPSSATPPDRRTVRDQLAVLVLSHVPAGPGLLSRAGNR</sequence>
<keyword evidence="2" id="KW-1185">Reference proteome</keyword>
<dbReference type="KEGG" id="mmag:MMAD_28520"/>
<evidence type="ECO:0000313" key="1">
    <source>
        <dbReference type="EMBL" id="BBZ28557.1"/>
    </source>
</evidence>
<reference evidence="1 2" key="1">
    <citation type="journal article" date="2019" name="Emerg. Microbes Infect.">
        <title>Comprehensive subspecies identification of 175 nontuberculous mycobacteria species based on 7547 genomic profiles.</title>
        <authorList>
            <person name="Matsumoto Y."/>
            <person name="Kinjo T."/>
            <person name="Motooka D."/>
            <person name="Nabeya D."/>
            <person name="Jung N."/>
            <person name="Uechi K."/>
            <person name="Horii T."/>
            <person name="Iida T."/>
            <person name="Fujita J."/>
            <person name="Nakamura S."/>
        </authorList>
    </citation>
    <scope>NUCLEOTIDE SEQUENCE [LARGE SCALE GENOMIC DNA]</scope>
    <source>
        <strain evidence="1 2">JCM 13574</strain>
    </source>
</reference>
<organism evidence="1 2">
    <name type="scientific">Mycolicibacterium madagascariense</name>
    <dbReference type="NCBI Taxonomy" id="212765"/>
    <lineage>
        <taxon>Bacteria</taxon>
        <taxon>Bacillati</taxon>
        <taxon>Actinomycetota</taxon>
        <taxon>Actinomycetes</taxon>
        <taxon>Mycobacteriales</taxon>
        <taxon>Mycobacteriaceae</taxon>
        <taxon>Mycolicibacterium</taxon>
    </lineage>
</organism>
<gene>
    <name evidence="1" type="ORF">MMAD_28520</name>
</gene>
<dbReference type="EMBL" id="AP022610">
    <property type="protein sequence ID" value="BBZ28557.1"/>
    <property type="molecule type" value="Genomic_DNA"/>
</dbReference>
<proteinExistence type="predicted"/>
<dbReference type="Proteomes" id="UP000466517">
    <property type="component" value="Chromosome"/>
</dbReference>
<protein>
    <submittedName>
        <fullName evidence="1">Uncharacterized protein</fullName>
    </submittedName>
</protein>
<accession>A0A7I7XH76</accession>
<evidence type="ECO:0000313" key="2">
    <source>
        <dbReference type="Proteomes" id="UP000466517"/>
    </source>
</evidence>
<dbReference type="AlphaFoldDB" id="A0A7I7XH76"/>
<name>A0A7I7XH76_9MYCO</name>